<dbReference type="RefSeq" id="WP_273914007.1">
    <property type="nucleotide sequence ID" value="NZ_JAMDGX010000126.1"/>
</dbReference>
<accession>A0ABT5NZA7</accession>
<name>A0ABT5NZA7_9PSED</name>
<dbReference type="EMBL" id="JAMDGY010000092">
    <property type="protein sequence ID" value="MDD0993439.1"/>
    <property type="molecule type" value="Genomic_DNA"/>
</dbReference>
<gene>
    <name evidence="1" type="ORF">M5G11_23210</name>
</gene>
<dbReference type="Proteomes" id="UP001148203">
    <property type="component" value="Unassembled WGS sequence"/>
</dbReference>
<proteinExistence type="predicted"/>
<comment type="caution">
    <text evidence="1">The sequence shown here is derived from an EMBL/GenBank/DDBJ whole genome shotgun (WGS) entry which is preliminary data.</text>
</comment>
<evidence type="ECO:0008006" key="3">
    <source>
        <dbReference type="Google" id="ProtNLM"/>
    </source>
</evidence>
<organism evidence="1 2">
    <name type="scientific">Pseudomonas fontis</name>
    <dbReference type="NCBI Taxonomy" id="2942633"/>
    <lineage>
        <taxon>Bacteria</taxon>
        <taxon>Pseudomonadati</taxon>
        <taxon>Pseudomonadota</taxon>
        <taxon>Gammaproteobacteria</taxon>
        <taxon>Pseudomonadales</taxon>
        <taxon>Pseudomonadaceae</taxon>
        <taxon>Pseudomonas</taxon>
    </lineage>
</organism>
<protein>
    <recommendedName>
        <fullName evidence="3">HDOD domain-containing protein</fullName>
    </recommendedName>
</protein>
<keyword evidence="2" id="KW-1185">Reference proteome</keyword>
<evidence type="ECO:0000313" key="1">
    <source>
        <dbReference type="EMBL" id="MDD0993439.1"/>
    </source>
</evidence>
<reference evidence="1 2" key="1">
    <citation type="submission" date="2022-05" db="EMBL/GenBank/DDBJ databases">
        <title>Novel Pseudomonas spp. Isolated from a Rainbow Trout Aquaculture Facility.</title>
        <authorList>
            <person name="Testerman T."/>
            <person name="Graf J."/>
        </authorList>
    </citation>
    <scope>NUCLEOTIDE SEQUENCE [LARGE SCALE GENOMIC DNA]</scope>
    <source>
        <strain evidence="1 2">ID681</strain>
    </source>
</reference>
<sequence>MKKTIKTRLDKSLSDIQDWATERPLLNTKRFENYLSLTENIELACNDLFSLGMREIKNSLRTAVSQRSQATQQIACGFARMLSAKAICIENLKHRSRRHVCDLDGVTQLMLGAIATGQPHLVKPFHQAVFSGIEGGYGIGDGHDLPIGTTLRYAAFGLSIIGDWLETPLDLDKHALPRDPAWGQLVAHWREPDPEKLLPILLNACDTHIERIALTEREVNSGLFEFGSEFEAVYPTEILAILRLRDLIGLPNPPLIDHPLMQSPYAALTCRPGTLTERDELLQRFLMTAYQRDPHAVPPGLTAG</sequence>
<evidence type="ECO:0000313" key="2">
    <source>
        <dbReference type="Proteomes" id="UP001148203"/>
    </source>
</evidence>